<feature type="compositionally biased region" description="Pro residues" evidence="1">
    <location>
        <begin position="132"/>
        <end position="141"/>
    </location>
</feature>
<evidence type="ECO:0000313" key="3">
    <source>
        <dbReference type="Proteomes" id="UP000584374"/>
    </source>
</evidence>
<dbReference type="EMBL" id="JACHIW010000001">
    <property type="protein sequence ID" value="MBB5153110.1"/>
    <property type="molecule type" value="Genomic_DNA"/>
</dbReference>
<organism evidence="2 3">
    <name type="scientific">Saccharopolyspora phatthalungensis</name>
    <dbReference type="NCBI Taxonomy" id="664693"/>
    <lineage>
        <taxon>Bacteria</taxon>
        <taxon>Bacillati</taxon>
        <taxon>Actinomycetota</taxon>
        <taxon>Actinomycetes</taxon>
        <taxon>Pseudonocardiales</taxon>
        <taxon>Pseudonocardiaceae</taxon>
        <taxon>Saccharopolyspora</taxon>
    </lineage>
</organism>
<reference evidence="2 3" key="1">
    <citation type="submission" date="2020-08" db="EMBL/GenBank/DDBJ databases">
        <title>Sequencing the genomes of 1000 actinobacteria strains.</title>
        <authorList>
            <person name="Klenk H.-P."/>
        </authorList>
    </citation>
    <scope>NUCLEOTIDE SEQUENCE [LARGE SCALE GENOMIC DNA]</scope>
    <source>
        <strain evidence="2 3">DSM 45584</strain>
    </source>
</reference>
<evidence type="ECO:0000313" key="2">
    <source>
        <dbReference type="EMBL" id="MBB5153110.1"/>
    </source>
</evidence>
<evidence type="ECO:0000256" key="1">
    <source>
        <dbReference type="SAM" id="MobiDB-lite"/>
    </source>
</evidence>
<name>A0A840PZE1_9PSEU</name>
<comment type="caution">
    <text evidence="2">The sequence shown here is derived from an EMBL/GenBank/DDBJ whole genome shotgun (WGS) entry which is preliminary data.</text>
</comment>
<sequence length="141" mass="15559">MSTQIDALFAELRRQSWGTWVFGPKDGPDIVASVRRWPTCSDVVILRGEDGENDATAYRTATLPGADPLMPELVSWQYHSSAVWTLRAVLALPEPGHVEAPIAMLRPDPLCFLPPDLGRPISYRPPSISGDPPHPTRPIPR</sequence>
<dbReference type="Proteomes" id="UP000584374">
    <property type="component" value="Unassembled WGS sequence"/>
</dbReference>
<feature type="region of interest" description="Disordered" evidence="1">
    <location>
        <begin position="122"/>
        <end position="141"/>
    </location>
</feature>
<keyword evidence="3" id="KW-1185">Reference proteome</keyword>
<accession>A0A840PZE1</accession>
<gene>
    <name evidence="2" type="ORF">BJ970_000644</name>
</gene>
<dbReference type="AlphaFoldDB" id="A0A840PZE1"/>
<proteinExistence type="predicted"/>
<dbReference type="RefSeq" id="WP_184723451.1">
    <property type="nucleotide sequence ID" value="NZ_JACHIW010000001.1"/>
</dbReference>
<protein>
    <submittedName>
        <fullName evidence="2">Uncharacterized protein</fullName>
    </submittedName>
</protein>